<dbReference type="Pfam" id="PF06580">
    <property type="entry name" value="His_kinase"/>
    <property type="match status" value="1"/>
</dbReference>
<keyword evidence="1" id="KW-1133">Transmembrane helix</keyword>
<feature type="transmembrane region" description="Helical" evidence="1">
    <location>
        <begin position="367"/>
        <end position="388"/>
    </location>
</feature>
<keyword evidence="4" id="KW-1185">Reference proteome</keyword>
<feature type="transmembrane region" description="Helical" evidence="1">
    <location>
        <begin position="270"/>
        <end position="290"/>
    </location>
</feature>
<keyword evidence="1" id="KW-0812">Transmembrane</keyword>
<dbReference type="SUPFAM" id="SSF55874">
    <property type="entry name" value="ATPase domain of HSP90 chaperone/DNA topoisomerase II/histidine kinase"/>
    <property type="match status" value="1"/>
</dbReference>
<evidence type="ECO:0000313" key="4">
    <source>
        <dbReference type="Proteomes" id="UP001597441"/>
    </source>
</evidence>
<comment type="caution">
    <text evidence="3">The sequence shown here is derived from an EMBL/GenBank/DDBJ whole genome shotgun (WGS) entry which is preliminary data.</text>
</comment>
<dbReference type="EMBL" id="JBHULK010000007">
    <property type="protein sequence ID" value="MFD2536283.1"/>
    <property type="molecule type" value="Genomic_DNA"/>
</dbReference>
<evidence type="ECO:0000256" key="1">
    <source>
        <dbReference type="SAM" id="Phobius"/>
    </source>
</evidence>
<evidence type="ECO:0000313" key="3">
    <source>
        <dbReference type="EMBL" id="MFD2536283.1"/>
    </source>
</evidence>
<dbReference type="InterPro" id="IPR050640">
    <property type="entry name" value="Bact_2-comp_sensor_kinase"/>
</dbReference>
<keyword evidence="3" id="KW-0418">Kinase</keyword>
<dbReference type="RefSeq" id="WP_388020431.1">
    <property type="nucleotide sequence ID" value="NZ_JBHUDT010000007.1"/>
</dbReference>
<reference evidence="4" key="1">
    <citation type="journal article" date="2019" name="Int. J. Syst. Evol. Microbiol.">
        <title>The Global Catalogue of Microorganisms (GCM) 10K type strain sequencing project: providing services to taxonomists for standard genome sequencing and annotation.</title>
        <authorList>
            <consortium name="The Broad Institute Genomics Platform"/>
            <consortium name="The Broad Institute Genome Sequencing Center for Infectious Disease"/>
            <person name="Wu L."/>
            <person name="Ma J."/>
        </authorList>
    </citation>
    <scope>NUCLEOTIDE SEQUENCE [LARGE SCALE GENOMIC DNA]</scope>
    <source>
        <strain evidence="4">KCTC 42903</strain>
    </source>
</reference>
<dbReference type="InterPro" id="IPR036890">
    <property type="entry name" value="HATPase_C_sf"/>
</dbReference>
<dbReference type="EC" id="2.7.13.3" evidence="3"/>
<dbReference type="InterPro" id="IPR010559">
    <property type="entry name" value="Sig_transdc_His_kin_internal"/>
</dbReference>
<feature type="transmembrane region" description="Helical" evidence="1">
    <location>
        <begin position="335"/>
        <end position="355"/>
    </location>
</feature>
<dbReference type="Proteomes" id="UP001597441">
    <property type="component" value="Unassembled WGS sequence"/>
</dbReference>
<dbReference type="GO" id="GO:0004673">
    <property type="term" value="F:protein histidine kinase activity"/>
    <property type="evidence" value="ECO:0007669"/>
    <property type="project" value="UniProtKB-EC"/>
</dbReference>
<dbReference type="PANTHER" id="PTHR34220:SF7">
    <property type="entry name" value="SENSOR HISTIDINE KINASE YPDA"/>
    <property type="match status" value="1"/>
</dbReference>
<proteinExistence type="predicted"/>
<name>A0ABW5JU63_9FLAO</name>
<feature type="transmembrane region" description="Helical" evidence="1">
    <location>
        <begin position="408"/>
        <end position="427"/>
    </location>
</feature>
<dbReference type="PANTHER" id="PTHR34220">
    <property type="entry name" value="SENSOR HISTIDINE KINASE YPDA"/>
    <property type="match status" value="1"/>
</dbReference>
<keyword evidence="1" id="KW-0472">Membrane</keyword>
<organism evidence="3 4">
    <name type="scientific">Gelatiniphilus marinus</name>
    <dbReference type="NCBI Taxonomy" id="1759464"/>
    <lineage>
        <taxon>Bacteria</taxon>
        <taxon>Pseudomonadati</taxon>
        <taxon>Bacteroidota</taxon>
        <taxon>Flavobacteriia</taxon>
        <taxon>Flavobacteriales</taxon>
        <taxon>Flavobacteriaceae</taxon>
        <taxon>Gelatiniphilus</taxon>
    </lineage>
</organism>
<keyword evidence="3" id="KW-0808">Transferase</keyword>
<evidence type="ECO:0000259" key="2">
    <source>
        <dbReference type="Pfam" id="PF06580"/>
    </source>
</evidence>
<dbReference type="Gene3D" id="3.30.565.10">
    <property type="entry name" value="Histidine kinase-like ATPase, C-terminal domain"/>
    <property type="match status" value="1"/>
</dbReference>
<accession>A0ABW5JU63</accession>
<protein>
    <submittedName>
        <fullName evidence="3">Sensor histidine kinase</fullName>
        <ecNumber evidence="3">2.7.13.3</ecNumber>
    </submittedName>
</protein>
<sequence>MKRIIALVLLIIIPIGLVISETNKKSILHRVEKEGYSKQAKDSLWEYVKLEVAEKRIDLNANYNKKYQDPILLNLKNATAKDSMAIEGVIKELQAIFPLKEVAIFDNFIGEDYETYCKDKEKPFSHNNETQTLFDKNYDDIISYTTHIKFPKTPYSELVSIYEKDMHVLKIPRGNLNKSFNKTDMFVGFKEDATVEERKKVLTNLFLDKMYWNTHNRTYDIMADVMCKKFILKKIFSPDFKTQFENYMNNTYPWRYTNIFMNKEEAKQNANVLVAFLGLLILILSCSLFWNKKKEYTFSNYFFPVLIYTTGISSLNKLYAYLIYIDQSTNSIGGILYSFLFDVLIALIASFLLWQIEKRISRNNAEFGYQLIIKLGLTFLFLYLPYLVFYMIGDNLNNGEIHRTMNNLQFLFLAISLTLARGFLIYLNHFSENLIKQKDVELSRLKEANTQSELKLLHSHINPHFLYNALNSIAGLAYKSPEKTEKMALSLSNLFRYSINKKGQQMSTVKEEVLMVQNYLEIEKIRFGERLTFILEVDKTLENEAIPMYILQPLVENAIKHGVSQIRDEGLIVLEIKQEDGNLLIRVIDNGPDFENGLVSGHGLQTVYDLLRLSYGDKASLHWENAPVKHISISLPK</sequence>
<gene>
    <name evidence="3" type="ORF">ACFSQS_14305</name>
</gene>
<feature type="domain" description="Signal transduction histidine kinase internal region" evidence="2">
    <location>
        <begin position="452"/>
        <end position="531"/>
    </location>
</feature>
<feature type="transmembrane region" description="Helical" evidence="1">
    <location>
        <begin position="302"/>
        <end position="323"/>
    </location>
</feature>